<dbReference type="InterPro" id="IPR005931">
    <property type="entry name" value="P5CDH/ALDH4A1"/>
</dbReference>
<evidence type="ECO:0000313" key="17">
    <source>
        <dbReference type="Ensembl" id="ENSBJAP00000001476.1"/>
    </source>
</evidence>
<keyword evidence="6" id="KW-0809">Transit peptide</keyword>
<dbReference type="InterPro" id="IPR016160">
    <property type="entry name" value="Ald_DH_CS_CYS"/>
</dbReference>
<dbReference type="InterPro" id="IPR015590">
    <property type="entry name" value="Aldehyde_DH_dom"/>
</dbReference>
<keyword evidence="9" id="KW-0642">Proline metabolism</keyword>
<evidence type="ECO:0000256" key="1">
    <source>
        <dbReference type="ARBA" id="ARBA00004305"/>
    </source>
</evidence>
<evidence type="ECO:0000256" key="7">
    <source>
        <dbReference type="ARBA" id="ARBA00023002"/>
    </source>
</evidence>
<evidence type="ECO:0000256" key="10">
    <source>
        <dbReference type="ARBA" id="ARBA00023128"/>
    </source>
</evidence>
<dbReference type="EC" id="1.2.1.88" evidence="4"/>
<dbReference type="AlphaFoldDB" id="A0A8C0AMC9"/>
<dbReference type="GO" id="GO:0005759">
    <property type="term" value="C:mitochondrial matrix"/>
    <property type="evidence" value="ECO:0007669"/>
    <property type="project" value="UniProtKB-SubCell"/>
</dbReference>
<accession>A0A8C0AMC9</accession>
<dbReference type="InterPro" id="IPR029510">
    <property type="entry name" value="Ald_DH_CS_GLU"/>
</dbReference>
<feature type="domain" description="Aldehyde dehydrogenase" evidence="16">
    <location>
        <begin position="61"/>
        <end position="373"/>
    </location>
</feature>
<dbReference type="InterPro" id="IPR016163">
    <property type="entry name" value="Ald_DH_C"/>
</dbReference>
<comment type="pathway">
    <text evidence="2">Amino-acid degradation; L-proline degradation into L-glutamate; L-glutamate from L-proline: step 2/2.</text>
</comment>
<evidence type="ECO:0000256" key="13">
    <source>
        <dbReference type="ARBA" id="ARBA00048142"/>
    </source>
</evidence>
<evidence type="ECO:0000256" key="8">
    <source>
        <dbReference type="ARBA" id="ARBA00023027"/>
    </source>
</evidence>
<dbReference type="InterPro" id="IPR016162">
    <property type="entry name" value="Ald_DH_N"/>
</dbReference>
<dbReference type="UniPathway" id="UPA00261">
    <property type="reaction ID" value="UER00374"/>
</dbReference>
<organism evidence="17 18">
    <name type="scientific">Buteo japonicus</name>
    <dbReference type="NCBI Taxonomy" id="224669"/>
    <lineage>
        <taxon>Eukaryota</taxon>
        <taxon>Metazoa</taxon>
        <taxon>Chordata</taxon>
        <taxon>Craniata</taxon>
        <taxon>Vertebrata</taxon>
        <taxon>Euteleostomi</taxon>
        <taxon>Archelosauria</taxon>
        <taxon>Archosauria</taxon>
        <taxon>Dinosauria</taxon>
        <taxon>Saurischia</taxon>
        <taxon>Theropoda</taxon>
        <taxon>Coelurosauria</taxon>
        <taxon>Aves</taxon>
        <taxon>Neognathae</taxon>
        <taxon>Neoaves</taxon>
        <taxon>Telluraves</taxon>
        <taxon>Accipitrimorphae</taxon>
        <taxon>Accipitriformes</taxon>
        <taxon>Accipitridae</taxon>
        <taxon>Accipitrinae</taxon>
        <taxon>Buteo</taxon>
    </lineage>
</organism>
<comment type="subcellular location">
    <subcellularLocation>
        <location evidence="1">Mitochondrion matrix</location>
    </subcellularLocation>
</comment>
<evidence type="ECO:0000256" key="3">
    <source>
        <dbReference type="ARBA" id="ARBA00009986"/>
    </source>
</evidence>
<evidence type="ECO:0000256" key="14">
    <source>
        <dbReference type="PROSITE-ProRule" id="PRU10007"/>
    </source>
</evidence>
<dbReference type="Gene3D" id="3.40.605.10">
    <property type="entry name" value="Aldehyde Dehydrogenase, Chain A, domain 1"/>
    <property type="match status" value="2"/>
</dbReference>
<dbReference type="PANTHER" id="PTHR14516">
    <property type="entry name" value="1-PYRROLINE-5-CARBOXYLATE DEHYDROGENASE FAMILY MEMBER"/>
    <property type="match status" value="1"/>
</dbReference>
<name>A0A8C0AMC9_9AVES</name>
<comment type="catalytic activity">
    <reaction evidence="13">
        <text>L-glutamate 5-semialdehyde + NAD(+) + H2O = L-glutamate + NADH + 2 H(+)</text>
        <dbReference type="Rhea" id="RHEA:30235"/>
        <dbReference type="ChEBI" id="CHEBI:15377"/>
        <dbReference type="ChEBI" id="CHEBI:15378"/>
        <dbReference type="ChEBI" id="CHEBI:29985"/>
        <dbReference type="ChEBI" id="CHEBI:57540"/>
        <dbReference type="ChEBI" id="CHEBI:57945"/>
        <dbReference type="ChEBI" id="CHEBI:58066"/>
        <dbReference type="EC" id="1.2.1.88"/>
    </reaction>
</comment>
<dbReference type="Pfam" id="PF00171">
    <property type="entry name" value="Aldedh"/>
    <property type="match status" value="1"/>
</dbReference>
<dbReference type="GO" id="GO:0010133">
    <property type="term" value="P:L-proline catabolic process to L-glutamate"/>
    <property type="evidence" value="ECO:0007669"/>
    <property type="project" value="UniProtKB-UniPathway"/>
</dbReference>
<reference evidence="17" key="2">
    <citation type="submission" date="2025-09" db="UniProtKB">
        <authorList>
            <consortium name="Ensembl"/>
        </authorList>
    </citation>
    <scope>IDENTIFICATION</scope>
</reference>
<evidence type="ECO:0000256" key="11">
    <source>
        <dbReference type="ARBA" id="ARBA00029864"/>
    </source>
</evidence>
<dbReference type="FunFam" id="3.40.605.10:FF:000006">
    <property type="entry name" value="1-pyrroline-5-carboxylate dehydrogenase"/>
    <property type="match status" value="1"/>
</dbReference>
<evidence type="ECO:0000256" key="12">
    <source>
        <dbReference type="ARBA" id="ARBA00032259"/>
    </source>
</evidence>
<proteinExistence type="inferred from homology"/>
<comment type="similarity">
    <text evidence="3 15">Belongs to the aldehyde dehydrogenase family.</text>
</comment>
<dbReference type="GO" id="GO:0003842">
    <property type="term" value="F:L-glutamate gamma-semialdehyde dehydrogenase activity"/>
    <property type="evidence" value="ECO:0007669"/>
    <property type="project" value="UniProtKB-EC"/>
</dbReference>
<evidence type="ECO:0000256" key="9">
    <source>
        <dbReference type="ARBA" id="ARBA00023062"/>
    </source>
</evidence>
<dbReference type="PANTHER" id="PTHR14516:SF3">
    <property type="entry name" value="DELTA-1-PYRROLINE-5-CARBOXYLATE DEHYDROGENASE, MITOCHONDRIAL"/>
    <property type="match status" value="1"/>
</dbReference>
<reference evidence="17" key="1">
    <citation type="submission" date="2025-08" db="UniProtKB">
        <authorList>
            <consortium name="Ensembl"/>
        </authorList>
    </citation>
    <scope>IDENTIFICATION</scope>
</reference>
<dbReference type="InterPro" id="IPR016161">
    <property type="entry name" value="Ald_DH/histidinol_DH"/>
</dbReference>
<keyword evidence="8" id="KW-0520">NAD</keyword>
<dbReference type="Ensembl" id="ENSBJAT00000001510.1">
    <property type="protein sequence ID" value="ENSBJAP00000001476.1"/>
    <property type="gene ID" value="ENSBJAG00000000746.1"/>
</dbReference>
<evidence type="ECO:0000256" key="6">
    <source>
        <dbReference type="ARBA" id="ARBA00022946"/>
    </source>
</evidence>
<dbReference type="Gene3D" id="3.40.309.10">
    <property type="entry name" value="Aldehyde Dehydrogenase, Chain A, domain 2"/>
    <property type="match status" value="2"/>
</dbReference>
<keyword evidence="10" id="KW-0496">Mitochondrion</keyword>
<evidence type="ECO:0000256" key="4">
    <source>
        <dbReference type="ARBA" id="ARBA00012884"/>
    </source>
</evidence>
<feature type="active site" evidence="14">
    <location>
        <position position="293"/>
    </location>
</feature>
<keyword evidence="7 15" id="KW-0560">Oxidoreductase</keyword>
<evidence type="ECO:0000256" key="2">
    <source>
        <dbReference type="ARBA" id="ARBA00004786"/>
    </source>
</evidence>
<protein>
    <recommendedName>
        <fullName evidence="5">Delta-1-pyrroline-5-carboxylate dehydrogenase, mitochondrial</fullName>
        <ecNumber evidence="4">1.2.1.88</ecNumber>
    </recommendedName>
    <alternativeName>
        <fullName evidence="11">Aldehyde dehydrogenase family 4 member A1</fullName>
    </alternativeName>
    <alternativeName>
        <fullName evidence="12">L-glutamate gamma-semialdehyde dehydrogenase</fullName>
    </alternativeName>
</protein>
<evidence type="ECO:0000313" key="18">
    <source>
        <dbReference type="Proteomes" id="UP000694555"/>
    </source>
</evidence>
<evidence type="ECO:0000256" key="15">
    <source>
        <dbReference type="RuleBase" id="RU003345"/>
    </source>
</evidence>
<evidence type="ECO:0000259" key="16">
    <source>
        <dbReference type="Pfam" id="PF00171"/>
    </source>
</evidence>
<sequence length="491" mass="54176">RRWRHRSAIEVANEPILEFKPGSPERAALQKALADLKGKTESIPCVIGGEEVWTSTVRYQLSPFNHAHKVAKYCYANKELINKAINAALAARKEWDLKPVQDRAQIFLKAADMLSGPRRAEVLAKTMIGQGKTVIQAEIDAAAELIDFFRFNAKYALELENSQPISVDVSTNSMVYRGLEGFVAAVSPFNFTAIGGNLAGAPALMGNVVLWKPSDTALLSSYAVYKILLEAGLPPNVVQFVPADGPVFGDTVTSSEHFCGLNFTGSVPTFKRLWKQVSENLDRYRNFPRLAGECGGKNFHLVHSSADVTSVVNGTLRSAFEYGGQKCSACSRLYAPDSLWPQIKEKLLEEHGKIKVGDPAQDFGTFFSAVIDDKEIFGPVLTVYVYPEKRYKEVLELIDTTTPYGLTGAVFAQEKRIIDEARNLLRNAAGNFYINDKSTGAVVAQQPFGGSRISGTNDKPGGPHYILRWTSPQAVKETHVPLTDWRYAYMQ</sequence>
<dbReference type="PROSITE" id="PS00070">
    <property type="entry name" value="ALDEHYDE_DEHYDR_CYS"/>
    <property type="match status" value="1"/>
</dbReference>
<dbReference type="SUPFAM" id="SSF53720">
    <property type="entry name" value="ALDH-like"/>
    <property type="match status" value="1"/>
</dbReference>
<keyword evidence="18" id="KW-1185">Reference proteome</keyword>
<dbReference type="PROSITE" id="PS00687">
    <property type="entry name" value="ALDEHYDE_DEHYDR_GLU"/>
    <property type="match status" value="1"/>
</dbReference>
<dbReference type="CDD" id="cd07123">
    <property type="entry name" value="ALDH_F4-17_P5CDH"/>
    <property type="match status" value="1"/>
</dbReference>
<evidence type="ECO:0000256" key="5">
    <source>
        <dbReference type="ARBA" id="ARBA00014421"/>
    </source>
</evidence>
<dbReference type="Proteomes" id="UP000694555">
    <property type="component" value="Unplaced"/>
</dbReference>